<feature type="domain" description="Peptidase C39-like" evidence="1">
    <location>
        <begin position="136"/>
        <end position="203"/>
    </location>
</feature>
<sequence length="250" mass="28544">MTSRLPLAILAQPDDESCGPTCLHAIYSYWEKESLSLDEVLGEVLRVETGGTLAVHLGSHALRRGYRSILYTNDLQMFDPTWFPVPVGKHRDVDPVFLTGKLLRQVANRRSQKFRSATEGYTRFLASGGKIRFRDFTPDLIRKYLDRGIPILTGLSATYLYNTMREIPESNQSDDLKGRPCGHFVVLRGYDRIRRKVLIADPYARNPRYNEPYYAVNMRRLIHAVLLGVLTFDANLLVLIPEKESEVLIS</sequence>
<dbReference type="RefSeq" id="WP_265423875.1">
    <property type="nucleotide sequence ID" value="NZ_JAPFPW010000002.1"/>
</dbReference>
<organism evidence="2 3">
    <name type="scientific">Desulfobotulus pelophilus</name>
    <dbReference type="NCBI Taxonomy" id="2823377"/>
    <lineage>
        <taxon>Bacteria</taxon>
        <taxon>Pseudomonadati</taxon>
        <taxon>Thermodesulfobacteriota</taxon>
        <taxon>Desulfobacteria</taxon>
        <taxon>Desulfobacterales</taxon>
        <taxon>Desulfobacteraceae</taxon>
        <taxon>Desulfobotulus</taxon>
    </lineage>
</organism>
<accession>A0ABT3N6C7</accession>
<protein>
    <submittedName>
        <fullName evidence="2">C39 family peptidase</fullName>
    </submittedName>
</protein>
<proteinExistence type="predicted"/>
<dbReference type="InterPro" id="IPR039564">
    <property type="entry name" value="Peptidase_C39-like"/>
</dbReference>
<dbReference type="Pfam" id="PF13529">
    <property type="entry name" value="Peptidase_C39_2"/>
    <property type="match status" value="1"/>
</dbReference>
<keyword evidence="3" id="KW-1185">Reference proteome</keyword>
<dbReference type="Gene3D" id="3.90.70.10">
    <property type="entry name" value="Cysteine proteinases"/>
    <property type="match status" value="2"/>
</dbReference>
<reference evidence="2 3" key="1">
    <citation type="submission" date="2022-11" db="EMBL/GenBank/DDBJ databases">
        <title>Desulfobotulus tamanensis H1 sp. nov. - anaerobic, alkaliphilic, sulphate reducing bacterium isolated from terrestrial mud volcano.</title>
        <authorList>
            <person name="Frolova A."/>
            <person name="Merkel A.Y."/>
            <person name="Slobodkin A.I."/>
        </authorList>
    </citation>
    <scope>NUCLEOTIDE SEQUENCE [LARGE SCALE GENOMIC DNA]</scope>
    <source>
        <strain evidence="2 3">H1</strain>
    </source>
</reference>
<evidence type="ECO:0000259" key="1">
    <source>
        <dbReference type="Pfam" id="PF13529"/>
    </source>
</evidence>
<gene>
    <name evidence="2" type="ORF">OOT00_03350</name>
</gene>
<dbReference type="Proteomes" id="UP001209681">
    <property type="component" value="Unassembled WGS sequence"/>
</dbReference>
<evidence type="ECO:0000313" key="3">
    <source>
        <dbReference type="Proteomes" id="UP001209681"/>
    </source>
</evidence>
<name>A0ABT3N6C7_9BACT</name>
<comment type="caution">
    <text evidence="2">The sequence shown here is derived from an EMBL/GenBank/DDBJ whole genome shotgun (WGS) entry which is preliminary data.</text>
</comment>
<dbReference type="EMBL" id="JAPFPW010000002">
    <property type="protein sequence ID" value="MCW7753018.1"/>
    <property type="molecule type" value="Genomic_DNA"/>
</dbReference>
<evidence type="ECO:0000313" key="2">
    <source>
        <dbReference type="EMBL" id="MCW7753018.1"/>
    </source>
</evidence>